<dbReference type="InterPro" id="IPR037523">
    <property type="entry name" value="VOC_core"/>
</dbReference>
<reference evidence="2 3" key="1">
    <citation type="submission" date="2019-04" db="EMBL/GenBank/DDBJ databases">
        <title>Draft genome sequence of Robertkochia marina CC-AMO-30D.</title>
        <authorList>
            <person name="Hameed A."/>
            <person name="Lin S.-Y."/>
            <person name="Shahina M."/>
            <person name="Lai W.-A."/>
            <person name="Young C.-C."/>
        </authorList>
    </citation>
    <scope>NUCLEOTIDE SEQUENCE [LARGE SCALE GENOMIC DNA]</scope>
    <source>
        <strain evidence="2 3">CC-AMO-30D</strain>
    </source>
</reference>
<dbReference type="Gene3D" id="3.10.180.10">
    <property type="entry name" value="2,3-Dihydroxybiphenyl 1,2-Dioxygenase, domain 1"/>
    <property type="match status" value="1"/>
</dbReference>
<proteinExistence type="predicted"/>
<organism evidence="2 3">
    <name type="scientific">Robertkochia marina</name>
    <dbReference type="NCBI Taxonomy" id="1227945"/>
    <lineage>
        <taxon>Bacteria</taxon>
        <taxon>Pseudomonadati</taxon>
        <taxon>Bacteroidota</taxon>
        <taxon>Flavobacteriia</taxon>
        <taxon>Flavobacteriales</taxon>
        <taxon>Flavobacteriaceae</taxon>
        <taxon>Robertkochia</taxon>
    </lineage>
</organism>
<dbReference type="PROSITE" id="PS51819">
    <property type="entry name" value="VOC"/>
    <property type="match status" value="1"/>
</dbReference>
<dbReference type="PANTHER" id="PTHR36113:SF1">
    <property type="entry name" value="GLYOXALASE_BLEOMYCIN RESISTANCE PROTEIN_DIOXYGENASE"/>
    <property type="match status" value="1"/>
</dbReference>
<comment type="caution">
    <text evidence="2">The sequence shown here is derived from an EMBL/GenBank/DDBJ whole genome shotgun (WGS) entry which is preliminary data.</text>
</comment>
<dbReference type="PANTHER" id="PTHR36113">
    <property type="entry name" value="LYASE, PUTATIVE-RELATED-RELATED"/>
    <property type="match status" value="1"/>
</dbReference>
<dbReference type="SUPFAM" id="SSF54593">
    <property type="entry name" value="Glyoxalase/Bleomycin resistance protein/Dihydroxybiphenyl dioxygenase"/>
    <property type="match status" value="1"/>
</dbReference>
<gene>
    <name evidence="2" type="ORF">E7Z59_04585</name>
</gene>
<evidence type="ECO:0000313" key="2">
    <source>
        <dbReference type="EMBL" id="THD69609.1"/>
    </source>
</evidence>
<sequence length="140" mass="16439">MKDKEHNIDIEFLDHIALRVSDLNASAQWYENVLGLKPCRLPEWGDYPIFMMSKKSGIALFPANVADPEMDPNSKNVKIDHFAFNVTRENFEKAKEKYQELGLEFKIQDHYYFDSIYTKDPDGHTVELTTIKVNEQEFYK</sequence>
<dbReference type="RefSeq" id="WP_136335099.1">
    <property type="nucleotide sequence ID" value="NZ_QXMP01000026.1"/>
</dbReference>
<dbReference type="Proteomes" id="UP000305939">
    <property type="component" value="Unassembled WGS sequence"/>
</dbReference>
<dbReference type="InterPro" id="IPR004360">
    <property type="entry name" value="Glyas_Fos-R_dOase_dom"/>
</dbReference>
<dbReference type="EMBL" id="SSMC01000001">
    <property type="protein sequence ID" value="THD69609.1"/>
    <property type="molecule type" value="Genomic_DNA"/>
</dbReference>
<keyword evidence="3" id="KW-1185">Reference proteome</keyword>
<dbReference type="InterPro" id="IPR051332">
    <property type="entry name" value="Fosfomycin_Res_Enzymes"/>
</dbReference>
<protein>
    <submittedName>
        <fullName evidence="2">VOC family protein</fullName>
    </submittedName>
</protein>
<dbReference type="Pfam" id="PF00903">
    <property type="entry name" value="Glyoxalase"/>
    <property type="match status" value="1"/>
</dbReference>
<dbReference type="InterPro" id="IPR029068">
    <property type="entry name" value="Glyas_Bleomycin-R_OHBP_Dase"/>
</dbReference>
<dbReference type="OrthoDB" id="192739at2"/>
<dbReference type="AlphaFoldDB" id="A0A4S3M4K1"/>
<name>A0A4S3M4K1_9FLAO</name>
<evidence type="ECO:0000313" key="3">
    <source>
        <dbReference type="Proteomes" id="UP000305939"/>
    </source>
</evidence>
<evidence type="ECO:0000259" key="1">
    <source>
        <dbReference type="PROSITE" id="PS51819"/>
    </source>
</evidence>
<feature type="domain" description="VOC" evidence="1">
    <location>
        <begin position="12"/>
        <end position="131"/>
    </location>
</feature>
<accession>A0A4S3M4K1</accession>